<evidence type="ECO:0000313" key="2">
    <source>
        <dbReference type="EMBL" id="SDZ47351.1"/>
    </source>
</evidence>
<organism evidence="2 3">
    <name type="scientific">Delftia lacustris</name>
    <dbReference type="NCBI Taxonomy" id="558537"/>
    <lineage>
        <taxon>Bacteria</taxon>
        <taxon>Pseudomonadati</taxon>
        <taxon>Pseudomonadota</taxon>
        <taxon>Betaproteobacteria</taxon>
        <taxon>Burkholderiales</taxon>
        <taxon>Comamonadaceae</taxon>
        <taxon>Delftia</taxon>
    </lineage>
</organism>
<evidence type="ECO:0000256" key="1">
    <source>
        <dbReference type="SAM" id="Phobius"/>
    </source>
</evidence>
<dbReference type="EMBL" id="FNPE01000027">
    <property type="protein sequence ID" value="SDZ47351.1"/>
    <property type="molecule type" value="Genomic_DNA"/>
</dbReference>
<dbReference type="Proteomes" id="UP000183417">
    <property type="component" value="Unassembled WGS sequence"/>
</dbReference>
<keyword evidence="1" id="KW-0812">Transmembrane</keyword>
<evidence type="ECO:0000313" key="3">
    <source>
        <dbReference type="Proteomes" id="UP000183417"/>
    </source>
</evidence>
<accession>A0A1H3TBY0</accession>
<gene>
    <name evidence="2" type="ORF">SAMN05421547_1274</name>
</gene>
<dbReference type="AlphaFoldDB" id="A0A1H3TBY0"/>
<keyword evidence="1" id="KW-1133">Transmembrane helix</keyword>
<proteinExistence type="predicted"/>
<protein>
    <submittedName>
        <fullName evidence="2">Uncharacterized protein</fullName>
    </submittedName>
</protein>
<keyword evidence="1" id="KW-0472">Membrane</keyword>
<name>A0A1H3TBY0_9BURK</name>
<reference evidence="2 3" key="1">
    <citation type="submission" date="2016-10" db="EMBL/GenBank/DDBJ databases">
        <authorList>
            <person name="de Groot N.N."/>
        </authorList>
    </citation>
    <scope>NUCLEOTIDE SEQUENCE [LARGE SCALE GENOMIC DNA]</scope>
    <source>
        <strain evidence="2 3">LMG 24775</strain>
    </source>
</reference>
<feature type="transmembrane region" description="Helical" evidence="1">
    <location>
        <begin position="40"/>
        <end position="57"/>
    </location>
</feature>
<sequence>MTPGIQAALVTVLVLGMWFNATRPMSIAAAAALTFMYPLLLIVILVGAGAALWVGYLRK</sequence>